<keyword evidence="2" id="KW-1185">Reference proteome</keyword>
<name>A0ABV3X0H0_9HYPH</name>
<organism evidence="1 2">
    <name type="scientific">Neoaquamicrobium sediminum</name>
    <dbReference type="NCBI Taxonomy" id="1849104"/>
    <lineage>
        <taxon>Bacteria</taxon>
        <taxon>Pseudomonadati</taxon>
        <taxon>Pseudomonadota</taxon>
        <taxon>Alphaproteobacteria</taxon>
        <taxon>Hyphomicrobiales</taxon>
        <taxon>Phyllobacteriaceae</taxon>
        <taxon>Neoaquamicrobium</taxon>
    </lineage>
</organism>
<gene>
    <name evidence="1" type="ORF">V1479_24300</name>
</gene>
<dbReference type="EMBL" id="JAZHFV010000013">
    <property type="protein sequence ID" value="MEX4010437.1"/>
    <property type="molecule type" value="Genomic_DNA"/>
</dbReference>
<comment type="caution">
    <text evidence="1">The sequence shown here is derived from an EMBL/GenBank/DDBJ whole genome shotgun (WGS) entry which is preliminary data.</text>
</comment>
<evidence type="ECO:0000313" key="2">
    <source>
        <dbReference type="Proteomes" id="UP001559025"/>
    </source>
</evidence>
<protein>
    <submittedName>
        <fullName evidence="1">Uncharacterized protein</fullName>
    </submittedName>
</protein>
<evidence type="ECO:0000313" key="1">
    <source>
        <dbReference type="EMBL" id="MEX4010437.1"/>
    </source>
</evidence>
<reference evidence="1 2" key="1">
    <citation type="submission" date="2024-01" db="EMBL/GenBank/DDBJ databases">
        <title>New evidence supports the origin of RcGTA from prophage.</title>
        <authorList>
            <person name="Xu Y."/>
            <person name="Liu B."/>
            <person name="Chen F."/>
        </authorList>
    </citation>
    <scope>NUCLEOTIDE SEQUENCE [LARGE SCALE GENOMIC DNA]</scope>
    <source>
        <strain evidence="1 2">CBW1107-2</strain>
    </source>
</reference>
<sequence length="227" mass="24624">MADSDNTRVCAFVTRRLALCGGAAAVCGVFGKAAQARGFSTPNTATVIDDPAVSLWRDWAATHERVQRLGRRQQELEIELAKRVNCLGTLVSVPGGEPVYVCSTHALDRLIGERTDMAAIRLQAAAELAQQQARFEAVADEIGYFSTMKAEQQAFNRAEAILDAMAATRAASLAGVAGKLDAVVRWGEAWAEHPSTFPWQQIRSAHVDLVALERQTAPDQFFPGAWL</sequence>
<proteinExistence type="predicted"/>
<accession>A0ABV3X0H0</accession>
<dbReference type="RefSeq" id="WP_368805122.1">
    <property type="nucleotide sequence ID" value="NZ_JAZHFV010000013.1"/>
</dbReference>
<dbReference type="Proteomes" id="UP001559025">
    <property type="component" value="Unassembled WGS sequence"/>
</dbReference>